<dbReference type="OrthoDB" id="9796786at2"/>
<comment type="caution">
    <text evidence="2">The sequence shown here is derived from an EMBL/GenBank/DDBJ whole genome shotgun (WGS) entry which is preliminary data.</text>
</comment>
<accession>A0A0R1V220</accession>
<protein>
    <submittedName>
        <fullName evidence="2">Toxin-antitoxin system, toxin component</fullName>
    </submittedName>
</protein>
<dbReference type="AlphaFoldDB" id="A0A0R1V220"/>
<dbReference type="GeneID" id="98308755"/>
<evidence type="ECO:0000259" key="1">
    <source>
        <dbReference type="Pfam" id="PF06114"/>
    </source>
</evidence>
<name>A0A0R1V220_9LACO</name>
<dbReference type="InterPro" id="IPR010359">
    <property type="entry name" value="IrrE_HExxH"/>
</dbReference>
<evidence type="ECO:0000313" key="3">
    <source>
        <dbReference type="Proteomes" id="UP000051166"/>
    </source>
</evidence>
<dbReference type="EMBL" id="AZFQ01000052">
    <property type="protein sequence ID" value="KRL97475.1"/>
    <property type="molecule type" value="Genomic_DNA"/>
</dbReference>
<keyword evidence="3" id="KW-1185">Reference proteome</keyword>
<dbReference type="Gene3D" id="1.10.10.2910">
    <property type="match status" value="1"/>
</dbReference>
<evidence type="ECO:0000313" key="2">
    <source>
        <dbReference type="EMBL" id="KRL97475.1"/>
    </source>
</evidence>
<gene>
    <name evidence="2" type="ORF">FD50_GL001459</name>
</gene>
<dbReference type="Proteomes" id="UP000051166">
    <property type="component" value="Unassembled WGS sequence"/>
</dbReference>
<dbReference type="RefSeq" id="WP_056961244.1">
    <property type="nucleotide sequence ID" value="NZ_AZFQ01000052.1"/>
</dbReference>
<dbReference type="PATRIC" id="fig|1423801.4.peg.1497"/>
<dbReference type="STRING" id="1423801.FD50_GL001459"/>
<organism evidence="2 3">
    <name type="scientific">Liquorilactobacillus satsumensis DSM 16230 = JCM 12392</name>
    <dbReference type="NCBI Taxonomy" id="1423801"/>
    <lineage>
        <taxon>Bacteria</taxon>
        <taxon>Bacillati</taxon>
        <taxon>Bacillota</taxon>
        <taxon>Bacilli</taxon>
        <taxon>Lactobacillales</taxon>
        <taxon>Lactobacillaceae</taxon>
        <taxon>Liquorilactobacillus</taxon>
    </lineage>
</organism>
<proteinExistence type="predicted"/>
<feature type="domain" description="IrrE N-terminal-like" evidence="1">
    <location>
        <begin position="26"/>
        <end position="124"/>
    </location>
</feature>
<dbReference type="Pfam" id="PF06114">
    <property type="entry name" value="Peptidase_M78"/>
    <property type="match status" value="1"/>
</dbReference>
<sequence length="143" mass="16622">MNYHVENEFDKIKRTYSSTTPHSLAEEAHYKILYADLDKNTGGCTITNSRCSTIIVNRNWEEHYLNFVILHEFSHLKLHGGESAPFYRNIGLGTFIPKMEREANSLALKILISMQDMTEIQGLTKYQLLNYLGLPFQLEFFLE</sequence>
<reference evidence="2 3" key="1">
    <citation type="journal article" date="2015" name="Genome Announc.">
        <title>Expanding the biotechnology potential of lactobacilli through comparative genomics of 213 strains and associated genera.</title>
        <authorList>
            <person name="Sun Z."/>
            <person name="Harris H.M."/>
            <person name="McCann A."/>
            <person name="Guo C."/>
            <person name="Argimon S."/>
            <person name="Zhang W."/>
            <person name="Yang X."/>
            <person name="Jeffery I.B."/>
            <person name="Cooney J.C."/>
            <person name="Kagawa T.F."/>
            <person name="Liu W."/>
            <person name="Song Y."/>
            <person name="Salvetti E."/>
            <person name="Wrobel A."/>
            <person name="Rasinkangas P."/>
            <person name="Parkhill J."/>
            <person name="Rea M.C."/>
            <person name="O'Sullivan O."/>
            <person name="Ritari J."/>
            <person name="Douillard F.P."/>
            <person name="Paul Ross R."/>
            <person name="Yang R."/>
            <person name="Briner A.E."/>
            <person name="Felis G.E."/>
            <person name="de Vos W.M."/>
            <person name="Barrangou R."/>
            <person name="Klaenhammer T.R."/>
            <person name="Caufield P.W."/>
            <person name="Cui Y."/>
            <person name="Zhang H."/>
            <person name="O'Toole P.W."/>
        </authorList>
    </citation>
    <scope>NUCLEOTIDE SEQUENCE [LARGE SCALE GENOMIC DNA]</scope>
    <source>
        <strain evidence="2 3">DSM 16230</strain>
    </source>
</reference>